<protein>
    <submittedName>
        <fullName evidence="2">Antigen S2 protein</fullName>
    </submittedName>
</protein>
<dbReference type="HOGENOM" id="CLU_086912_0_0_12"/>
<proteinExistence type="predicted"/>
<dbReference type="AlphaFoldDB" id="W5T1E3"/>
<dbReference type="Proteomes" id="UP000019330">
    <property type="component" value="Plasmid unnamed"/>
</dbReference>
<feature type="domain" description="Outer surface lipoprotein BB0158" evidence="1">
    <location>
        <begin position="73"/>
        <end position="244"/>
    </location>
</feature>
<geneLocation type="plasmid" evidence="2 3">
    <name>unnamed</name>
</geneLocation>
<dbReference type="Pfam" id="PF24960">
    <property type="entry name" value="BB0158"/>
    <property type="match status" value="1"/>
</dbReference>
<dbReference type="InterPro" id="IPR056668">
    <property type="entry name" value="BB0158-like"/>
</dbReference>
<organism evidence="2">
    <name type="scientific">Borrelia coriaceae ATCC 43381</name>
    <dbReference type="NCBI Taxonomy" id="1408429"/>
    <lineage>
        <taxon>Bacteria</taxon>
        <taxon>Pseudomonadati</taxon>
        <taxon>Spirochaetota</taxon>
        <taxon>Spirochaetia</taxon>
        <taxon>Spirochaetales</taxon>
        <taxon>Borreliaceae</taxon>
        <taxon>Borrelia</taxon>
    </lineage>
</organism>
<keyword evidence="2" id="KW-0614">Plasmid</keyword>
<keyword evidence="3" id="KW-1185">Reference proteome</keyword>
<evidence type="ECO:0000259" key="1">
    <source>
        <dbReference type="Pfam" id="PF24960"/>
    </source>
</evidence>
<evidence type="ECO:0000313" key="3">
    <source>
        <dbReference type="Proteomes" id="UP000019330"/>
    </source>
</evidence>
<sequence>MDMKILLLIPGAIFYTQCNNKGTGETGFEQDSMKFDNYIMPTNRTDDSYEELASLFKPKLNEPYNVLEGSKKLSFPQSTVTWVKNAAISIKDLDNKPIEALKDKLRYSYSISPIKKDDKFNAYTMPIVLFETVKDLGSHLEVISFNLPRKPKLDFNTRAYYLFLGIKYTPDKTEKSGEDGYDTANPFWIPGQNKEVIPALTHFSHIEAQIQVKNHKNQTITTYNILLDSSYLIKLIKDTLLRYPEIKETATDFKLY</sequence>
<reference evidence="2" key="1">
    <citation type="submission" date="2013-04" db="EMBL/GenBank/DDBJ databases">
        <title>Comparative Genomics of Relapsing Fever Spirochetes.</title>
        <authorList>
            <person name="Schwan T.G."/>
            <person name="Raffel S.J."/>
            <person name="Porcella S.F."/>
            <person name="Martens C.A."/>
            <person name="Bruno D.P."/>
            <person name="Ricklefs S.M."/>
            <person name="Barbian K.B."/>
        </authorList>
    </citation>
    <scope>NUCLEOTIDE SEQUENCE</scope>
    <source>
        <strain evidence="2">Co53</strain>
        <plasmid evidence="2">unnamed</plasmid>
    </source>
</reference>
<dbReference type="EMBL" id="CP005746">
    <property type="protein sequence ID" value="AHH11076.1"/>
    <property type="molecule type" value="Genomic_DNA"/>
</dbReference>
<dbReference type="RefSeq" id="WP_025408430.1">
    <property type="nucleotide sequence ID" value="NZ_CP005746.1"/>
</dbReference>
<name>W5T1E3_9SPIR</name>
<gene>
    <name evidence="2" type="ORF">BCO_0002500</name>
</gene>
<accession>W5T1E3</accession>
<dbReference type="OrthoDB" id="350664at2"/>
<evidence type="ECO:0000313" key="2">
    <source>
        <dbReference type="EMBL" id="AHH11076.1"/>
    </source>
</evidence>